<evidence type="ECO:0000256" key="14">
    <source>
        <dbReference type="ARBA" id="ARBA00023034"/>
    </source>
</evidence>
<evidence type="ECO:0000256" key="17">
    <source>
        <dbReference type="ARBA" id="ARBA00023180"/>
    </source>
</evidence>
<keyword evidence="9" id="KW-0479">Metal-binding</keyword>
<dbReference type="GO" id="GO:0006508">
    <property type="term" value="P:proteolysis"/>
    <property type="evidence" value="ECO:0007669"/>
    <property type="project" value="UniProtKB-KW"/>
</dbReference>
<evidence type="ECO:0000259" key="22">
    <source>
        <dbReference type="Pfam" id="PF04389"/>
    </source>
</evidence>
<comment type="subunit">
    <text evidence="19">Homodimer. The monomeric form is inactive while the homodimer is active.</text>
</comment>
<keyword evidence="18" id="KW-0458">Lysosome</keyword>
<dbReference type="Gene3D" id="3.50.30.30">
    <property type="match status" value="1"/>
</dbReference>
<dbReference type="PANTHER" id="PTHR12053:SF3">
    <property type="entry name" value="CARBOXYPEPTIDASE Q"/>
    <property type="match status" value="1"/>
</dbReference>
<keyword evidence="17" id="KW-0325">Glycoprotein</keyword>
<evidence type="ECO:0000256" key="7">
    <source>
        <dbReference type="ARBA" id="ARBA00022645"/>
    </source>
</evidence>
<gene>
    <name evidence="23" type="ORF">ENL21_09475</name>
</gene>
<evidence type="ECO:0000256" key="4">
    <source>
        <dbReference type="ARBA" id="ARBA00004613"/>
    </source>
</evidence>
<evidence type="ECO:0000256" key="18">
    <source>
        <dbReference type="ARBA" id="ARBA00023228"/>
    </source>
</evidence>
<evidence type="ECO:0000256" key="8">
    <source>
        <dbReference type="ARBA" id="ARBA00022670"/>
    </source>
</evidence>
<evidence type="ECO:0000256" key="10">
    <source>
        <dbReference type="ARBA" id="ARBA00022729"/>
    </source>
</evidence>
<keyword evidence="14" id="KW-0333">Golgi apparatus</keyword>
<keyword evidence="15" id="KW-0482">Metalloprotease</keyword>
<keyword evidence="8" id="KW-0645">Protease</keyword>
<dbReference type="EMBL" id="DRTD01000708">
    <property type="protein sequence ID" value="HHE56000.1"/>
    <property type="molecule type" value="Genomic_DNA"/>
</dbReference>
<accession>A0A7V5H5R5</accession>
<evidence type="ECO:0000256" key="12">
    <source>
        <dbReference type="ARBA" id="ARBA00022824"/>
    </source>
</evidence>
<dbReference type="GO" id="GO:0004180">
    <property type="term" value="F:carboxypeptidase activity"/>
    <property type="evidence" value="ECO:0007669"/>
    <property type="project" value="UniProtKB-KW"/>
</dbReference>
<dbReference type="Proteomes" id="UP000886111">
    <property type="component" value="Unassembled WGS sequence"/>
</dbReference>
<dbReference type="GO" id="GO:0005576">
    <property type="term" value="C:extracellular region"/>
    <property type="evidence" value="ECO:0007669"/>
    <property type="project" value="UniProtKB-SubCell"/>
</dbReference>
<evidence type="ECO:0000313" key="23">
    <source>
        <dbReference type="EMBL" id="HHE56000.1"/>
    </source>
</evidence>
<reference evidence="23" key="1">
    <citation type="journal article" date="2020" name="mSystems">
        <title>Genome- and Community-Level Interaction Insights into Carbon Utilization and Element Cycling Functions of Hydrothermarchaeota in Hydrothermal Sediment.</title>
        <authorList>
            <person name="Zhou Z."/>
            <person name="Liu Y."/>
            <person name="Xu W."/>
            <person name="Pan J."/>
            <person name="Luo Z.H."/>
            <person name="Li M."/>
        </authorList>
    </citation>
    <scope>NUCLEOTIDE SEQUENCE [LARGE SCALE GENOMIC DNA]</scope>
    <source>
        <strain evidence="23">HyVt-76</strain>
    </source>
</reference>
<evidence type="ECO:0000256" key="3">
    <source>
        <dbReference type="ARBA" id="ARBA00004555"/>
    </source>
</evidence>
<dbReference type="InterPro" id="IPR007484">
    <property type="entry name" value="Peptidase_M28"/>
</dbReference>
<comment type="subcellular location">
    <subcellularLocation>
        <location evidence="1">Endoplasmic reticulum</location>
    </subcellularLocation>
    <subcellularLocation>
        <location evidence="3">Golgi apparatus</location>
    </subcellularLocation>
    <subcellularLocation>
        <location evidence="2">Lysosome</location>
    </subcellularLocation>
    <subcellularLocation>
        <location evidence="4">Secreted</location>
    </subcellularLocation>
</comment>
<dbReference type="Pfam" id="PF04389">
    <property type="entry name" value="Peptidase_M28"/>
    <property type="match status" value="1"/>
</dbReference>
<dbReference type="InterPro" id="IPR046450">
    <property type="entry name" value="PA_dom_sf"/>
</dbReference>
<evidence type="ECO:0000256" key="19">
    <source>
        <dbReference type="ARBA" id="ARBA00025833"/>
    </source>
</evidence>
<evidence type="ECO:0000256" key="9">
    <source>
        <dbReference type="ARBA" id="ARBA00022723"/>
    </source>
</evidence>
<keyword evidence="6" id="KW-0964">Secreted</keyword>
<proteinExistence type="predicted"/>
<dbReference type="GO" id="GO:0046872">
    <property type="term" value="F:metal ion binding"/>
    <property type="evidence" value="ECO:0007669"/>
    <property type="project" value="UniProtKB-KW"/>
</dbReference>
<evidence type="ECO:0000256" key="6">
    <source>
        <dbReference type="ARBA" id="ARBA00022525"/>
    </source>
</evidence>
<dbReference type="SUPFAM" id="SSF52025">
    <property type="entry name" value="PA domain"/>
    <property type="match status" value="1"/>
</dbReference>
<dbReference type="PANTHER" id="PTHR12053">
    <property type="entry name" value="PROTEASE FAMILY M28 PLASMA GLUTAMATE CARBOXYPEPTIDASE-RELATED"/>
    <property type="match status" value="1"/>
</dbReference>
<keyword evidence="13" id="KW-0862">Zinc</keyword>
<evidence type="ECO:0000256" key="1">
    <source>
        <dbReference type="ARBA" id="ARBA00004240"/>
    </source>
</evidence>
<name>A0A7V5H5R5_CALAY</name>
<evidence type="ECO:0000256" key="15">
    <source>
        <dbReference type="ARBA" id="ARBA00023049"/>
    </source>
</evidence>
<organism evidence="23">
    <name type="scientific">Caldithrix abyssi</name>
    <dbReference type="NCBI Taxonomy" id="187145"/>
    <lineage>
        <taxon>Bacteria</taxon>
        <taxon>Pseudomonadati</taxon>
        <taxon>Calditrichota</taxon>
        <taxon>Calditrichia</taxon>
        <taxon>Calditrichales</taxon>
        <taxon>Calditrichaceae</taxon>
        <taxon>Caldithrix</taxon>
    </lineage>
</organism>
<dbReference type="GO" id="GO:0005764">
    <property type="term" value="C:lysosome"/>
    <property type="evidence" value="ECO:0007669"/>
    <property type="project" value="UniProtKB-SubCell"/>
</dbReference>
<dbReference type="GO" id="GO:0070573">
    <property type="term" value="F:metallodipeptidase activity"/>
    <property type="evidence" value="ECO:0007669"/>
    <property type="project" value="InterPro"/>
</dbReference>
<keyword evidence="7" id="KW-0121">Carboxypeptidase</keyword>
<dbReference type="AlphaFoldDB" id="A0A7V5H5R5"/>
<dbReference type="InterPro" id="IPR003137">
    <property type="entry name" value="PA_domain"/>
</dbReference>
<evidence type="ECO:0000256" key="16">
    <source>
        <dbReference type="ARBA" id="ARBA00023145"/>
    </source>
</evidence>
<keyword evidence="10" id="KW-0732">Signal</keyword>
<keyword evidence="12" id="KW-0256">Endoplasmic reticulum</keyword>
<keyword evidence="11" id="KW-0378">Hydrolase</keyword>
<dbReference type="Gene3D" id="3.40.630.10">
    <property type="entry name" value="Zn peptidases"/>
    <property type="match status" value="1"/>
</dbReference>
<dbReference type="InterPro" id="IPR039866">
    <property type="entry name" value="CPQ"/>
</dbReference>
<evidence type="ECO:0000256" key="2">
    <source>
        <dbReference type="ARBA" id="ARBA00004371"/>
    </source>
</evidence>
<sequence>MKLMKSFLLLVLVGSVLIAGDWHKETWNAFCGSAFVDNASYRVLQRICDEAGGRLVGSLQNEKALAILIEELQKLGIKPKKESFTMPGWVRGNDEVVLIEPTERKFKAIALGYVDRTPTFSASLVNGHAGQKEMLDSINIKGKIVLITAEKPKRGKRPLRSEVIRFAAAREAKAVLFVNNKVGGLVLAGTSSFQGEPAPIPGFSITLEEGKWLERLLAEGKNVRLRIKTESFCKQVNTSNVVVTLGGKVKEKIVLGAHFDSWDLGQGSIDNGIGSAILFEVVRLFKQIHPENYFTLEFVWFNGEELGLWGSKKYMEAHGEEPIVAMINMDMTGRPTGFNAMGFDGFVPFLEGLKNQLIGFDLERGVINRPWTNSDHMPFMMKGIPNFSLTAHLDKEQVSYYHSLGDTFDKVRADYLSQAAAIVSILTLELSNRPDLPYKRLSKEQTAQMLKKYHLDDILKREKEWSFK</sequence>
<evidence type="ECO:0000256" key="13">
    <source>
        <dbReference type="ARBA" id="ARBA00022833"/>
    </source>
</evidence>
<comment type="caution">
    <text evidence="23">The sequence shown here is derived from an EMBL/GenBank/DDBJ whole genome shotgun (WGS) entry which is preliminary data.</text>
</comment>
<feature type="domain" description="Peptidase M28" evidence="22">
    <location>
        <begin position="240"/>
        <end position="423"/>
    </location>
</feature>
<dbReference type="SUPFAM" id="SSF53187">
    <property type="entry name" value="Zn-dependent exopeptidases"/>
    <property type="match status" value="1"/>
</dbReference>
<feature type="domain" description="PA" evidence="21">
    <location>
        <begin position="133"/>
        <end position="213"/>
    </location>
</feature>
<dbReference type="Pfam" id="PF02225">
    <property type="entry name" value="PA"/>
    <property type="match status" value="1"/>
</dbReference>
<keyword evidence="16" id="KW-0865">Zymogen</keyword>
<evidence type="ECO:0000259" key="21">
    <source>
        <dbReference type="Pfam" id="PF02225"/>
    </source>
</evidence>
<protein>
    <recommendedName>
        <fullName evidence="5">Carboxypeptidase Q</fullName>
    </recommendedName>
    <alternativeName>
        <fullName evidence="20">Plasma glutamate carboxypeptidase</fullName>
    </alternativeName>
</protein>
<evidence type="ECO:0000256" key="5">
    <source>
        <dbReference type="ARBA" id="ARBA00014116"/>
    </source>
</evidence>
<evidence type="ECO:0000256" key="11">
    <source>
        <dbReference type="ARBA" id="ARBA00022801"/>
    </source>
</evidence>
<evidence type="ECO:0000256" key="20">
    <source>
        <dbReference type="ARBA" id="ARBA00033328"/>
    </source>
</evidence>